<evidence type="ECO:0000313" key="9">
    <source>
        <dbReference type="EMBL" id="CAD7050746.1"/>
    </source>
</evidence>
<feature type="transmembrane region" description="Helical" evidence="8">
    <location>
        <begin position="391"/>
        <end position="410"/>
    </location>
</feature>
<evidence type="ECO:0000256" key="4">
    <source>
        <dbReference type="ARBA" id="ARBA00022679"/>
    </source>
</evidence>
<evidence type="ECO:0000313" key="10">
    <source>
        <dbReference type="Proteomes" id="UP000601041"/>
    </source>
</evidence>
<evidence type="ECO:0000256" key="8">
    <source>
        <dbReference type="SAM" id="Phobius"/>
    </source>
</evidence>
<feature type="transmembrane region" description="Helical" evidence="8">
    <location>
        <begin position="286"/>
        <end position="307"/>
    </location>
</feature>
<dbReference type="InterPro" id="IPR050297">
    <property type="entry name" value="LipidA_mod_glycosyltrf_83"/>
</dbReference>
<keyword evidence="7 8" id="KW-0472">Membrane</keyword>
<proteinExistence type="predicted"/>
<feature type="transmembrane region" description="Helical" evidence="8">
    <location>
        <begin position="72"/>
        <end position="94"/>
    </location>
</feature>
<dbReference type="PANTHER" id="PTHR33908:SF11">
    <property type="entry name" value="MEMBRANE PROTEIN"/>
    <property type="match status" value="1"/>
</dbReference>
<keyword evidence="2" id="KW-1003">Cell membrane</keyword>
<evidence type="ECO:0000256" key="7">
    <source>
        <dbReference type="ARBA" id="ARBA00023136"/>
    </source>
</evidence>
<keyword evidence="5 8" id="KW-0812">Transmembrane</keyword>
<feature type="transmembrane region" description="Helical" evidence="8">
    <location>
        <begin position="464"/>
        <end position="480"/>
    </location>
</feature>
<evidence type="ECO:0000256" key="1">
    <source>
        <dbReference type="ARBA" id="ARBA00004651"/>
    </source>
</evidence>
<comment type="subcellular location">
    <subcellularLocation>
        <location evidence="1">Cell membrane</location>
        <topology evidence="1">Multi-pass membrane protein</topology>
    </subcellularLocation>
</comment>
<accession>A0ABM8PVL1</accession>
<keyword evidence="4" id="KW-0808">Transferase</keyword>
<keyword evidence="3" id="KW-0328">Glycosyltransferase</keyword>
<dbReference type="PANTHER" id="PTHR33908">
    <property type="entry name" value="MANNOSYLTRANSFERASE YKCB-RELATED"/>
    <property type="match status" value="1"/>
</dbReference>
<keyword evidence="6 8" id="KW-1133">Transmembrane helix</keyword>
<reference evidence="9 10" key="1">
    <citation type="submission" date="2020-11" db="EMBL/GenBank/DDBJ databases">
        <authorList>
            <person name="Lassalle F."/>
        </authorList>
    </citation>
    <scope>NUCLEOTIDE SEQUENCE [LARGE SCALE GENOMIC DNA]</scope>
    <source>
        <strain evidence="9 10">AB21</strain>
    </source>
</reference>
<evidence type="ECO:0008006" key="11">
    <source>
        <dbReference type="Google" id="ProtNLM"/>
    </source>
</evidence>
<feature type="transmembrane region" description="Helical" evidence="8">
    <location>
        <begin position="492"/>
        <end position="516"/>
    </location>
</feature>
<keyword evidence="10" id="KW-1185">Reference proteome</keyword>
<sequence length="823" mass="89212">MIEVPLDRLVLFGALIALSSLSGMLVSRALPWGEQADTSLLARATGLALGPFLLGLGAVMAMGFFRGASHSAHLAITISFLAFVGVGGVIIRRTNGRTSQKLLWEKRPLLPVEWGYAAAISLAAVVLVVLSIFVPLTQNDALEYAMVARELYATRDLLTYPVLNPETNVTGIYAPWTHPPFYVALMYIAEIVQGHAEAPGLIRLLSPWFLLSGAYVTYALGAQLSRATGLAASLIFMSPPLFFLGAGQSLLDPLPVLGLTLIVAAVCGISTKSLFFGAIVGMFLGISLWTHSQAILFVPLAMAAVAVERGLRDFRAIVVAAAALLVVALIVGGWPYWRNVEVFGTPISDNPAVFALPNLHWEEYFSINRGLGSIVAQVQYGVLKGWFSPEAYGLIFWGLAVGLIIFLRDRRRMSAAQYVMQGARGGERAEALLWLLVTLLSAYLAGVLLSLLLGIDHMIKNERYLLVTLPVVSILCAHGYEKLRTSSLSQLLPMRLLFTAALPVLLSLQFSVLLAYQAAKHEITVGNLLSPLEGKLFRAPEYALLRQPLAGLTDQSVVLSMKPSDMYYGRGRVISYLDPRLLPFYAETDASGAYQRLVALGVTHIHLPDYGLPPFYNSQLHSIVRDPALTRLVAQTVAGQIYGLGPEQLNPGSPVVISPDARPWTISESITLMGRKGFARSSRGTQALQGSTYSGGLPYDLFRRHWLTTAVTGVGSDGLPHEANGLPVEPSQQYALDLKISGTGFVKLVVLQFATNGDIRPASRPDSLQATTFELSPRQPEREYGYRFLTGPSTDQIAVAVETVGQSSIRVDSLSYTPLKEVH</sequence>
<organism evidence="9 10">
    <name type="scientific">Pseudorhizobium halotolerans</name>
    <dbReference type="NCBI Taxonomy" id="1233081"/>
    <lineage>
        <taxon>Bacteria</taxon>
        <taxon>Pseudomonadati</taxon>
        <taxon>Pseudomonadota</taxon>
        <taxon>Alphaproteobacteria</taxon>
        <taxon>Hyphomicrobiales</taxon>
        <taxon>Rhizobiaceae</taxon>
        <taxon>Rhizobium/Agrobacterium group</taxon>
        <taxon>Pseudorhizobium</taxon>
    </lineage>
</organism>
<comment type="caution">
    <text evidence="9">The sequence shown here is derived from an EMBL/GenBank/DDBJ whole genome shotgun (WGS) entry which is preliminary data.</text>
</comment>
<evidence type="ECO:0000256" key="6">
    <source>
        <dbReference type="ARBA" id="ARBA00022989"/>
    </source>
</evidence>
<dbReference type="Proteomes" id="UP000601041">
    <property type="component" value="Unassembled WGS sequence"/>
</dbReference>
<evidence type="ECO:0000256" key="5">
    <source>
        <dbReference type="ARBA" id="ARBA00022692"/>
    </source>
</evidence>
<name>A0ABM8PVL1_9HYPH</name>
<feature type="transmembrane region" description="Helical" evidence="8">
    <location>
        <begin position="114"/>
        <end position="136"/>
    </location>
</feature>
<protein>
    <recommendedName>
        <fullName evidence="11">4-amino-4-deoxy-L-arabinose transferase-like glycosyltransferase</fullName>
    </recommendedName>
</protein>
<feature type="transmembrane region" description="Helical" evidence="8">
    <location>
        <begin position="45"/>
        <end position="65"/>
    </location>
</feature>
<gene>
    <name evidence="9" type="ORF">RHAB21_04211</name>
</gene>
<feature type="transmembrane region" description="Helical" evidence="8">
    <location>
        <begin position="431"/>
        <end position="452"/>
    </location>
</feature>
<feature type="transmembrane region" description="Helical" evidence="8">
    <location>
        <begin position="227"/>
        <end position="244"/>
    </location>
</feature>
<dbReference type="EMBL" id="CABFWE030000011">
    <property type="protein sequence ID" value="CAD7050746.1"/>
    <property type="molecule type" value="Genomic_DNA"/>
</dbReference>
<feature type="transmembrane region" description="Helical" evidence="8">
    <location>
        <begin position="201"/>
        <end position="221"/>
    </location>
</feature>
<evidence type="ECO:0000256" key="3">
    <source>
        <dbReference type="ARBA" id="ARBA00022676"/>
    </source>
</evidence>
<evidence type="ECO:0000256" key="2">
    <source>
        <dbReference type="ARBA" id="ARBA00022475"/>
    </source>
</evidence>
<feature type="transmembrane region" description="Helical" evidence="8">
    <location>
        <begin position="314"/>
        <end position="337"/>
    </location>
</feature>